<proteinExistence type="inferred from homology"/>
<keyword evidence="7 12" id="KW-0375">Hydrogen ion transport</keyword>
<dbReference type="InterPro" id="IPR001421">
    <property type="entry name" value="ATP8_metazoa"/>
</dbReference>
<keyword evidence="4 12" id="KW-0813">Transport</keyword>
<reference evidence="14" key="1">
    <citation type="submission" date="2021-11" db="EMBL/GenBank/DDBJ databases">
        <title>The mitochondrial genome of Corynis zhengi.</title>
        <authorList>
            <person name="Niu G."/>
        </authorList>
    </citation>
    <scope>NUCLEOTIDE SEQUENCE</scope>
    <source>
        <strain evidence="14">CSCS-Hym-MC0176</strain>
    </source>
</reference>
<dbReference type="Pfam" id="PF00895">
    <property type="entry name" value="ATP-synt_8"/>
    <property type="match status" value="1"/>
</dbReference>
<keyword evidence="6 12" id="KW-0812">Transmembrane</keyword>
<dbReference type="GO" id="GO:0045259">
    <property type="term" value="C:proton-transporting ATP synthase complex"/>
    <property type="evidence" value="ECO:0007669"/>
    <property type="project" value="UniProtKB-KW"/>
</dbReference>
<evidence type="ECO:0000256" key="5">
    <source>
        <dbReference type="ARBA" id="ARBA00022547"/>
    </source>
</evidence>
<evidence type="ECO:0000256" key="2">
    <source>
        <dbReference type="ARBA" id="ARBA00008892"/>
    </source>
</evidence>
<dbReference type="GO" id="GO:0031966">
    <property type="term" value="C:mitochondrial membrane"/>
    <property type="evidence" value="ECO:0007669"/>
    <property type="project" value="UniProtKB-SubCell"/>
</dbReference>
<evidence type="ECO:0000256" key="6">
    <source>
        <dbReference type="ARBA" id="ARBA00022692"/>
    </source>
</evidence>
<dbReference type="AlphaFoldDB" id="A0A977TJR7"/>
<geneLocation type="mitochondrion" evidence="14"/>
<evidence type="ECO:0000256" key="1">
    <source>
        <dbReference type="ARBA" id="ARBA00004304"/>
    </source>
</evidence>
<evidence type="ECO:0000256" key="13">
    <source>
        <dbReference type="SAM" id="Phobius"/>
    </source>
</evidence>
<dbReference type="GO" id="GO:0015078">
    <property type="term" value="F:proton transmembrane transporter activity"/>
    <property type="evidence" value="ECO:0007669"/>
    <property type="project" value="InterPro"/>
</dbReference>
<keyword evidence="10 12" id="KW-0496">Mitochondrion</keyword>
<evidence type="ECO:0000256" key="7">
    <source>
        <dbReference type="ARBA" id="ARBA00022781"/>
    </source>
</evidence>
<protein>
    <recommendedName>
        <fullName evidence="12">ATP synthase complex subunit 8</fullName>
    </recommendedName>
</protein>
<evidence type="ECO:0000256" key="12">
    <source>
        <dbReference type="RuleBase" id="RU003661"/>
    </source>
</evidence>
<feature type="transmembrane region" description="Helical" evidence="13">
    <location>
        <begin position="12"/>
        <end position="29"/>
    </location>
</feature>
<comment type="subunit">
    <text evidence="3">F-type ATPases have 2 components, CF(1) - the catalytic core - and CF(0) - the membrane proton channel.</text>
</comment>
<evidence type="ECO:0000256" key="11">
    <source>
        <dbReference type="ARBA" id="ARBA00023136"/>
    </source>
</evidence>
<evidence type="ECO:0000313" key="14">
    <source>
        <dbReference type="EMBL" id="UXW64254.1"/>
    </source>
</evidence>
<keyword evidence="5 12" id="KW-0138">CF(0)</keyword>
<organism evidence="14">
    <name type="scientific">Corynis sp</name>
    <dbReference type="NCBI Taxonomy" id="2983160"/>
    <lineage>
        <taxon>Eukaryota</taxon>
        <taxon>Metazoa</taxon>
        <taxon>Ecdysozoa</taxon>
        <taxon>Arthropoda</taxon>
        <taxon>Hexapoda</taxon>
        <taxon>Insecta</taxon>
        <taxon>Pterygota</taxon>
        <taxon>Neoptera</taxon>
        <taxon>Endopterygota</taxon>
        <taxon>Hymenoptera</taxon>
        <taxon>Tenthredinoidea</taxon>
        <taxon>Cimbicidae</taxon>
        <taxon>Corynis</taxon>
    </lineage>
</organism>
<evidence type="ECO:0000256" key="8">
    <source>
        <dbReference type="ARBA" id="ARBA00022989"/>
    </source>
</evidence>
<dbReference type="GO" id="GO:0015986">
    <property type="term" value="P:proton motive force-driven ATP synthesis"/>
    <property type="evidence" value="ECO:0007669"/>
    <property type="project" value="InterPro"/>
</dbReference>
<dbReference type="EMBL" id="OL549451">
    <property type="protein sequence ID" value="UXW64254.1"/>
    <property type="molecule type" value="Genomic_DNA"/>
</dbReference>
<sequence length="53" mass="6794">MPQMFPLNWISLYFYFIIILYMFNILLYHDKTYMFTKKSKKLNFSLKLMNWKW</sequence>
<evidence type="ECO:0000256" key="10">
    <source>
        <dbReference type="ARBA" id="ARBA00023128"/>
    </source>
</evidence>
<comment type="subcellular location">
    <subcellularLocation>
        <location evidence="1 12">Mitochondrion membrane</location>
        <topology evidence="1 12">Single-pass membrane protein</topology>
    </subcellularLocation>
</comment>
<gene>
    <name evidence="14" type="primary">ATP8</name>
</gene>
<evidence type="ECO:0000256" key="3">
    <source>
        <dbReference type="ARBA" id="ARBA00011291"/>
    </source>
</evidence>
<keyword evidence="11 13" id="KW-0472">Membrane</keyword>
<name>A0A977TJR7_9HYME</name>
<keyword evidence="9 12" id="KW-0406">Ion transport</keyword>
<comment type="similarity">
    <text evidence="2 12">Belongs to the ATPase protein 8 family.</text>
</comment>
<accession>A0A977TJR7</accession>
<evidence type="ECO:0000256" key="4">
    <source>
        <dbReference type="ARBA" id="ARBA00022448"/>
    </source>
</evidence>
<evidence type="ECO:0000256" key="9">
    <source>
        <dbReference type="ARBA" id="ARBA00023065"/>
    </source>
</evidence>
<keyword evidence="8 13" id="KW-1133">Transmembrane helix</keyword>